<dbReference type="GO" id="GO:0005524">
    <property type="term" value="F:ATP binding"/>
    <property type="evidence" value="ECO:0007669"/>
    <property type="project" value="InterPro"/>
</dbReference>
<evidence type="ECO:0000256" key="2">
    <source>
        <dbReference type="ARBA" id="ARBA00023186"/>
    </source>
</evidence>
<dbReference type="InterPro" id="IPR020818">
    <property type="entry name" value="Chaperonin_GroES"/>
</dbReference>
<comment type="similarity">
    <text evidence="1 6">Belongs to the GroES chaperonin family.</text>
</comment>
<dbReference type="PANTHER" id="PTHR10772:SF63">
    <property type="entry name" value="20 KDA CHAPERONIN, CHLOROPLASTIC"/>
    <property type="match status" value="1"/>
</dbReference>
<dbReference type="PROSITE" id="PS00681">
    <property type="entry name" value="CHAPERONINS_CPN10"/>
    <property type="match status" value="2"/>
</dbReference>
<dbReference type="NCBIfam" id="NF001531">
    <property type="entry name" value="PRK00364.2-2"/>
    <property type="match status" value="2"/>
</dbReference>
<reference evidence="7" key="1">
    <citation type="journal article" date="2017" name="Nature">
        <title>The genome of Chenopodium quinoa.</title>
        <authorList>
            <person name="Jarvis D.E."/>
            <person name="Ho Y.S."/>
            <person name="Lightfoot D.J."/>
            <person name="Schmoeckel S.M."/>
            <person name="Li B."/>
            <person name="Borm T.J.A."/>
            <person name="Ohyanagi H."/>
            <person name="Mineta K."/>
            <person name="Michell C.T."/>
            <person name="Saber N."/>
            <person name="Kharbatia N.M."/>
            <person name="Rupper R.R."/>
            <person name="Sharp A.R."/>
            <person name="Dally N."/>
            <person name="Boughton B.A."/>
            <person name="Woo Y.H."/>
            <person name="Gao G."/>
            <person name="Schijlen E.G.W.M."/>
            <person name="Guo X."/>
            <person name="Momin A.A."/>
            <person name="Negrao S."/>
            <person name="Al-Babili S."/>
            <person name="Gehring C."/>
            <person name="Roessner U."/>
            <person name="Jung C."/>
            <person name="Murphy K."/>
            <person name="Arold S.T."/>
            <person name="Gojobori T."/>
            <person name="van der Linden C.G."/>
            <person name="van Loo E.N."/>
            <person name="Jellen E.N."/>
            <person name="Maughan P.J."/>
            <person name="Tester M."/>
        </authorList>
    </citation>
    <scope>NUCLEOTIDE SEQUENCE [LARGE SCALE GENOMIC DNA]</scope>
    <source>
        <strain evidence="7">cv. PI 614886</strain>
    </source>
</reference>
<dbReference type="PANTHER" id="PTHR10772">
    <property type="entry name" value="10 KDA HEAT SHOCK PROTEIN"/>
    <property type="match status" value="1"/>
</dbReference>
<evidence type="ECO:0000313" key="8">
    <source>
        <dbReference type="Proteomes" id="UP000596660"/>
    </source>
</evidence>
<evidence type="ECO:0000256" key="3">
    <source>
        <dbReference type="ARBA" id="ARBA00031971"/>
    </source>
</evidence>
<dbReference type="GO" id="GO:0046914">
    <property type="term" value="F:transition metal ion binding"/>
    <property type="evidence" value="ECO:0007669"/>
    <property type="project" value="InterPro"/>
</dbReference>
<dbReference type="OrthoDB" id="184876at2759"/>
<dbReference type="SMART" id="SM00883">
    <property type="entry name" value="Cpn10"/>
    <property type="match status" value="2"/>
</dbReference>
<dbReference type="Gramene" id="AUR62014288-RA">
    <property type="protein sequence ID" value="AUR62014288-RA:cds"/>
    <property type="gene ID" value="AUR62014288"/>
</dbReference>
<evidence type="ECO:0000256" key="4">
    <source>
        <dbReference type="ARBA" id="ARBA00073031"/>
    </source>
</evidence>
<dbReference type="GO" id="GO:0051082">
    <property type="term" value="F:unfolded protein binding"/>
    <property type="evidence" value="ECO:0007669"/>
    <property type="project" value="TreeGrafter"/>
</dbReference>
<evidence type="ECO:0000256" key="6">
    <source>
        <dbReference type="RuleBase" id="RU003479"/>
    </source>
</evidence>
<sequence>MAATQLTSTSSLTIKNLSLYEGLRSASGISKINVSVAYPNSTSRSFRALAVNAASVTSNKYTSVKPLGDRVLVKTKIVEEKTTSGIFLPTGAQKKPQSGEVVAIGSGKKVGDKKLPVAIKAGAEVVYSKYTGTEIEVEGLSHLILKEDDIIGILETDDVKDLKPLNDRLLIKVAEVENKTAGGLLLAESTKEKPSFGTVVATGPGSLDEEGNRTPLPVSLGNTVLYSKYAGNDLQGADGSDYIALRASDVMAVLS</sequence>
<evidence type="ECO:0000256" key="5">
    <source>
        <dbReference type="ARBA" id="ARBA00079398"/>
    </source>
</evidence>
<dbReference type="AlphaFoldDB" id="A0A803LJZ1"/>
<dbReference type="EnsemblPlants" id="AUR62014288-RA">
    <property type="protein sequence ID" value="AUR62014288-RA:cds"/>
    <property type="gene ID" value="AUR62014288"/>
</dbReference>
<proteinExistence type="inferred from homology"/>
<evidence type="ECO:0000256" key="1">
    <source>
        <dbReference type="ARBA" id="ARBA00006975"/>
    </source>
</evidence>
<dbReference type="PRINTS" id="PR00297">
    <property type="entry name" value="CHAPERONIN10"/>
</dbReference>
<dbReference type="GO" id="GO:0009507">
    <property type="term" value="C:chloroplast"/>
    <property type="evidence" value="ECO:0007669"/>
    <property type="project" value="TreeGrafter"/>
</dbReference>
<dbReference type="OMA" id="SHCSFAL"/>
<dbReference type="SMR" id="A0A803LJZ1"/>
<dbReference type="KEGG" id="cqi:110724575"/>
<dbReference type="PIRSF" id="PIRSF038157">
    <property type="entry name" value="Chaperonin_21_chloroplast"/>
    <property type="match status" value="1"/>
</dbReference>
<evidence type="ECO:0000313" key="7">
    <source>
        <dbReference type="EnsemblPlants" id="AUR62014288-RA:cds"/>
    </source>
</evidence>
<protein>
    <recommendedName>
        <fullName evidence="4">20 kDa chaperonin, chloroplastic</fullName>
    </recommendedName>
    <alternativeName>
        <fullName evidence="3">Chaperonin 10</fullName>
    </alternativeName>
    <alternativeName>
        <fullName evidence="5">Protein Cpn21</fullName>
    </alternativeName>
</protein>
<dbReference type="InterPro" id="IPR037124">
    <property type="entry name" value="Chaperonin_GroES_sf"/>
</dbReference>
<dbReference type="Pfam" id="PF00166">
    <property type="entry name" value="Cpn10"/>
    <property type="match status" value="2"/>
</dbReference>
<dbReference type="GO" id="GO:0005739">
    <property type="term" value="C:mitochondrion"/>
    <property type="evidence" value="ECO:0007669"/>
    <property type="project" value="TreeGrafter"/>
</dbReference>
<reference evidence="7" key="2">
    <citation type="submission" date="2021-03" db="UniProtKB">
        <authorList>
            <consortium name="EnsemblPlants"/>
        </authorList>
    </citation>
    <scope>IDENTIFICATION</scope>
</reference>
<dbReference type="InterPro" id="IPR011032">
    <property type="entry name" value="GroES-like_sf"/>
</dbReference>
<organism evidence="7 8">
    <name type="scientific">Chenopodium quinoa</name>
    <name type="common">Quinoa</name>
    <dbReference type="NCBI Taxonomy" id="63459"/>
    <lineage>
        <taxon>Eukaryota</taxon>
        <taxon>Viridiplantae</taxon>
        <taxon>Streptophyta</taxon>
        <taxon>Embryophyta</taxon>
        <taxon>Tracheophyta</taxon>
        <taxon>Spermatophyta</taxon>
        <taxon>Magnoliopsida</taxon>
        <taxon>eudicotyledons</taxon>
        <taxon>Gunneridae</taxon>
        <taxon>Pentapetalae</taxon>
        <taxon>Caryophyllales</taxon>
        <taxon>Chenopodiaceae</taxon>
        <taxon>Chenopodioideae</taxon>
        <taxon>Atripliceae</taxon>
        <taxon>Chenopodium</taxon>
    </lineage>
</organism>
<name>A0A803LJZ1_CHEQI</name>
<accession>A0A803LJZ1</accession>
<dbReference type="GO" id="GO:0051087">
    <property type="term" value="F:protein-folding chaperone binding"/>
    <property type="evidence" value="ECO:0007669"/>
    <property type="project" value="TreeGrafter"/>
</dbReference>
<dbReference type="CDD" id="cd00320">
    <property type="entry name" value="cpn10"/>
    <property type="match status" value="2"/>
</dbReference>
<dbReference type="HAMAP" id="MF_00580">
    <property type="entry name" value="CH10"/>
    <property type="match status" value="2"/>
</dbReference>
<dbReference type="InterPro" id="IPR018369">
    <property type="entry name" value="Chaprnonin_Cpn10_CS"/>
</dbReference>
<keyword evidence="8" id="KW-1185">Reference proteome</keyword>
<dbReference type="Gene3D" id="2.30.33.40">
    <property type="entry name" value="GroES chaperonin"/>
    <property type="match status" value="2"/>
</dbReference>
<dbReference type="InterPro" id="IPR017416">
    <property type="entry name" value="Cpn20"/>
</dbReference>
<dbReference type="SUPFAM" id="SSF50129">
    <property type="entry name" value="GroES-like"/>
    <property type="match status" value="2"/>
</dbReference>
<dbReference type="GO" id="GO:0044183">
    <property type="term" value="F:protein folding chaperone"/>
    <property type="evidence" value="ECO:0007669"/>
    <property type="project" value="InterPro"/>
</dbReference>
<keyword evidence="2 6" id="KW-0143">Chaperone</keyword>
<dbReference type="FunFam" id="2.30.33.40:FF:000001">
    <property type="entry name" value="10 kDa chaperonin"/>
    <property type="match status" value="2"/>
</dbReference>
<gene>
    <name evidence="7" type="primary">LOC110737395</name>
</gene>
<dbReference type="Proteomes" id="UP000596660">
    <property type="component" value="Unplaced"/>
</dbReference>